<keyword evidence="2" id="KW-1185">Reference proteome</keyword>
<dbReference type="EMBL" id="NITZ01000001">
    <property type="protein sequence ID" value="PHM50604.1"/>
    <property type="molecule type" value="Genomic_DNA"/>
</dbReference>
<reference evidence="1 2" key="1">
    <citation type="journal article" date="2017" name="Nat. Microbiol.">
        <title>Natural product diversity associated with the nematode symbionts Photorhabdus and Xenorhabdus.</title>
        <authorList>
            <person name="Tobias N.J."/>
            <person name="Wolff H."/>
            <person name="Djahanschiri B."/>
            <person name="Grundmann F."/>
            <person name="Kronenwerth M."/>
            <person name="Shi Y.M."/>
            <person name="Simonyi S."/>
            <person name="Grun P."/>
            <person name="Shapiro-Ilan D."/>
            <person name="Pidot S.J."/>
            <person name="Stinear T.P."/>
            <person name="Ebersberger I."/>
            <person name="Bode H.B."/>
        </authorList>
    </citation>
    <scope>NUCLEOTIDE SEQUENCE [LARGE SCALE GENOMIC DNA]</scope>
    <source>
        <strain evidence="1 2">DSM 17902</strain>
    </source>
</reference>
<name>A0A2D0JW50_9GAMM</name>
<sequence>MDCSSGREPIRTPFDRIKAEGRTLELISHWLLPLGQSISITSKNHSDTCCYQILSQRNWVRDIKVG</sequence>
<gene>
    <name evidence="1" type="ORF">Xmir_00006</name>
</gene>
<dbReference type="AlphaFoldDB" id="A0A2D0JW50"/>
<organism evidence="1 2">
    <name type="scientific">Xenorhabdus miraniensis</name>
    <dbReference type="NCBI Taxonomy" id="351674"/>
    <lineage>
        <taxon>Bacteria</taxon>
        <taxon>Pseudomonadati</taxon>
        <taxon>Pseudomonadota</taxon>
        <taxon>Gammaproteobacteria</taxon>
        <taxon>Enterobacterales</taxon>
        <taxon>Morganellaceae</taxon>
        <taxon>Xenorhabdus</taxon>
    </lineage>
</organism>
<accession>A0A2D0JW50</accession>
<evidence type="ECO:0000313" key="2">
    <source>
        <dbReference type="Proteomes" id="UP000221980"/>
    </source>
</evidence>
<dbReference type="Proteomes" id="UP000221980">
    <property type="component" value="Unassembled WGS sequence"/>
</dbReference>
<evidence type="ECO:0000313" key="1">
    <source>
        <dbReference type="EMBL" id="PHM50604.1"/>
    </source>
</evidence>
<protein>
    <submittedName>
        <fullName evidence="1">Uncharacterized protein</fullName>
    </submittedName>
</protein>
<comment type="caution">
    <text evidence="1">The sequence shown here is derived from an EMBL/GenBank/DDBJ whole genome shotgun (WGS) entry which is preliminary data.</text>
</comment>
<proteinExistence type="predicted"/>